<evidence type="ECO:0000256" key="2">
    <source>
        <dbReference type="ARBA" id="ARBA00001946"/>
    </source>
</evidence>
<evidence type="ECO:0000256" key="6">
    <source>
        <dbReference type="ARBA" id="ARBA00032162"/>
    </source>
</evidence>
<dbReference type="RefSeq" id="WP_142904153.1">
    <property type="nucleotide sequence ID" value="NZ_ML660092.1"/>
</dbReference>
<evidence type="ECO:0000313" key="10">
    <source>
        <dbReference type="Proteomes" id="UP000319732"/>
    </source>
</evidence>
<dbReference type="GO" id="GO:0019693">
    <property type="term" value="P:ribose phosphate metabolic process"/>
    <property type="evidence" value="ECO:0007669"/>
    <property type="project" value="TreeGrafter"/>
</dbReference>
<organism evidence="9 10">
    <name type="scientific">Exilibacterium tricleocarpae</name>
    <dbReference type="NCBI Taxonomy" id="2591008"/>
    <lineage>
        <taxon>Bacteria</taxon>
        <taxon>Pseudomonadati</taxon>
        <taxon>Pseudomonadota</taxon>
        <taxon>Gammaproteobacteria</taxon>
        <taxon>Cellvibrionales</taxon>
        <taxon>Cellvibrionaceae</taxon>
        <taxon>Exilibacterium</taxon>
    </lineage>
</organism>
<keyword evidence="5 9" id="KW-0378">Hydrolase</keyword>
<evidence type="ECO:0000256" key="4">
    <source>
        <dbReference type="ARBA" id="ARBA00016377"/>
    </source>
</evidence>
<dbReference type="GO" id="GO:0005829">
    <property type="term" value="C:cytosol"/>
    <property type="evidence" value="ECO:0007669"/>
    <property type="project" value="TreeGrafter"/>
</dbReference>
<keyword evidence="10" id="KW-1185">Reference proteome</keyword>
<dbReference type="InterPro" id="IPR015797">
    <property type="entry name" value="NUDIX_hydrolase-like_dom_sf"/>
</dbReference>
<gene>
    <name evidence="9" type="ORF">FKG94_10300</name>
</gene>
<comment type="caution">
    <text evidence="9">The sequence shown here is derived from an EMBL/GenBank/DDBJ whole genome shotgun (WGS) entry which is preliminary data.</text>
</comment>
<dbReference type="InterPro" id="IPR000086">
    <property type="entry name" value="NUDIX_hydrolase_dom"/>
</dbReference>
<dbReference type="OrthoDB" id="177518at2"/>
<dbReference type="PANTHER" id="PTHR11839:SF18">
    <property type="entry name" value="NUDIX HYDROLASE DOMAIN-CONTAINING PROTEIN"/>
    <property type="match status" value="1"/>
</dbReference>
<dbReference type="PANTHER" id="PTHR11839">
    <property type="entry name" value="UDP/ADP-SUGAR PYROPHOSPHATASE"/>
    <property type="match status" value="1"/>
</dbReference>
<evidence type="ECO:0000313" key="9">
    <source>
        <dbReference type="EMBL" id="TQV80053.1"/>
    </source>
</evidence>
<feature type="domain" description="Nudix hydrolase" evidence="8">
    <location>
        <begin position="45"/>
        <end position="173"/>
    </location>
</feature>
<sequence>MTVKKIGGWRQTSATEVYDNPWIRVTHEDVITPAGTAGIYGVVHFKNLAVGVVPVDEEGFTWLVRQSRYTLDAYTWEIPEGGAPVNEDPRAAAERELAEETGLRATHWEELLRLHTSNSVTDECAVVYVARGLSQGVTCHEDTEDIEIRRLPLTEAIAMAMTGEITDALSVAALFKLGLAWKE</sequence>
<dbReference type="InterPro" id="IPR020084">
    <property type="entry name" value="NUDIX_hydrolase_CS"/>
</dbReference>
<evidence type="ECO:0000256" key="5">
    <source>
        <dbReference type="ARBA" id="ARBA00022801"/>
    </source>
</evidence>
<comment type="catalytic activity">
    <reaction evidence="1">
        <text>GDP-alpha-D-mannose + H2O = alpha-D-mannose 1-phosphate + GMP + 2 H(+)</text>
        <dbReference type="Rhea" id="RHEA:27978"/>
        <dbReference type="ChEBI" id="CHEBI:15377"/>
        <dbReference type="ChEBI" id="CHEBI:15378"/>
        <dbReference type="ChEBI" id="CHEBI:57527"/>
        <dbReference type="ChEBI" id="CHEBI:58115"/>
        <dbReference type="ChEBI" id="CHEBI:58409"/>
    </reaction>
</comment>
<proteinExistence type="inferred from homology"/>
<dbReference type="CDD" id="cd24161">
    <property type="entry name" value="NUDIX_ADPRase_Ndx2"/>
    <property type="match status" value="1"/>
</dbReference>
<evidence type="ECO:0000256" key="7">
    <source>
        <dbReference type="ARBA" id="ARBA00032272"/>
    </source>
</evidence>
<dbReference type="PROSITE" id="PS51462">
    <property type="entry name" value="NUDIX"/>
    <property type="match status" value="1"/>
</dbReference>
<comment type="cofactor">
    <cofactor evidence="2">
        <name>Mg(2+)</name>
        <dbReference type="ChEBI" id="CHEBI:18420"/>
    </cofactor>
</comment>
<dbReference type="Pfam" id="PF00293">
    <property type="entry name" value="NUDIX"/>
    <property type="match status" value="1"/>
</dbReference>
<comment type="similarity">
    <text evidence="3">Belongs to the Nudix hydrolase family. NudK subfamily.</text>
</comment>
<evidence type="ECO:0000259" key="8">
    <source>
        <dbReference type="PROSITE" id="PS51462"/>
    </source>
</evidence>
<dbReference type="SUPFAM" id="SSF55811">
    <property type="entry name" value="Nudix"/>
    <property type="match status" value="1"/>
</dbReference>
<evidence type="ECO:0000256" key="1">
    <source>
        <dbReference type="ARBA" id="ARBA00000847"/>
    </source>
</evidence>
<dbReference type="Proteomes" id="UP000319732">
    <property type="component" value="Unassembled WGS sequence"/>
</dbReference>
<dbReference type="GO" id="GO:0016787">
    <property type="term" value="F:hydrolase activity"/>
    <property type="evidence" value="ECO:0007669"/>
    <property type="project" value="UniProtKB-KW"/>
</dbReference>
<dbReference type="EMBL" id="VHSG01000010">
    <property type="protein sequence ID" value="TQV80053.1"/>
    <property type="molecule type" value="Genomic_DNA"/>
</dbReference>
<dbReference type="AlphaFoldDB" id="A0A545TS61"/>
<name>A0A545TS61_9GAMM</name>
<accession>A0A545TS61</accession>
<dbReference type="Gene3D" id="3.90.79.10">
    <property type="entry name" value="Nucleoside Triphosphate Pyrophosphohydrolase"/>
    <property type="match status" value="1"/>
</dbReference>
<evidence type="ECO:0000256" key="3">
    <source>
        <dbReference type="ARBA" id="ARBA00007275"/>
    </source>
</evidence>
<reference evidence="9 10" key="1">
    <citation type="submission" date="2019-06" db="EMBL/GenBank/DDBJ databases">
        <title>Whole genome sequence for Cellvibrionaceae sp. R142.</title>
        <authorList>
            <person name="Wang G."/>
        </authorList>
    </citation>
    <scope>NUCLEOTIDE SEQUENCE [LARGE SCALE GENOMIC DNA]</scope>
    <source>
        <strain evidence="9 10">R142</strain>
    </source>
</reference>
<dbReference type="GO" id="GO:0006753">
    <property type="term" value="P:nucleoside phosphate metabolic process"/>
    <property type="evidence" value="ECO:0007669"/>
    <property type="project" value="TreeGrafter"/>
</dbReference>
<dbReference type="PROSITE" id="PS00893">
    <property type="entry name" value="NUDIX_BOX"/>
    <property type="match status" value="1"/>
</dbReference>
<protein>
    <recommendedName>
        <fullName evidence="4">GDP-mannose pyrophosphatase</fullName>
    </recommendedName>
    <alternativeName>
        <fullName evidence="6">GDP-mannose hydrolase</fullName>
    </alternativeName>
    <alternativeName>
        <fullName evidence="7">GDPMK</fullName>
    </alternativeName>
</protein>